<sequence>MSRKIIYSMHVSLDGFVGGPNGEMDWIKVDDSMFDHVGQLTDDADAAIYGKNTFHMMDSYWPTADQGPNPTKHDKEHAQWYRSVEKYVISTTLKNTGADKVTIIGKNIPERIAQLKALPGKNILIFGSPSTAYLLTQHGLIDEYRLFVNPVILGSGIPMFEHNGQTIPLKLRETLQFAAGVTSLCYEKA</sequence>
<evidence type="ECO:0000259" key="1">
    <source>
        <dbReference type="Pfam" id="PF01872"/>
    </source>
</evidence>
<dbReference type="RefSeq" id="WP_123847816.1">
    <property type="nucleotide sequence ID" value="NZ_RPDH01000002.1"/>
</dbReference>
<feature type="domain" description="Bacterial bifunctional deaminase-reductase C-terminal" evidence="1">
    <location>
        <begin position="3"/>
        <end position="181"/>
    </location>
</feature>
<dbReference type="InterPro" id="IPR002734">
    <property type="entry name" value="RibDG_C"/>
</dbReference>
<dbReference type="GO" id="GO:0008703">
    <property type="term" value="F:5-amino-6-(5-phosphoribosylamino)uracil reductase activity"/>
    <property type="evidence" value="ECO:0007669"/>
    <property type="project" value="InterPro"/>
</dbReference>
<reference evidence="2 3" key="1">
    <citation type="submission" date="2018-11" db="EMBL/GenBank/DDBJ databases">
        <title>Chitinophaga lutea sp.nov., isolate from arsenic contaminated soil.</title>
        <authorList>
            <person name="Zong Y."/>
        </authorList>
    </citation>
    <scope>NUCLEOTIDE SEQUENCE [LARGE SCALE GENOMIC DNA]</scope>
    <source>
        <strain evidence="2 3">ZY74</strain>
    </source>
</reference>
<dbReference type="GO" id="GO:0009231">
    <property type="term" value="P:riboflavin biosynthetic process"/>
    <property type="evidence" value="ECO:0007669"/>
    <property type="project" value="InterPro"/>
</dbReference>
<comment type="caution">
    <text evidence="2">The sequence shown here is derived from an EMBL/GenBank/DDBJ whole genome shotgun (WGS) entry which is preliminary data.</text>
</comment>
<proteinExistence type="predicted"/>
<name>A0A3N4PYR2_9BACT</name>
<dbReference type="AlphaFoldDB" id="A0A3N4PYR2"/>
<dbReference type="Pfam" id="PF01872">
    <property type="entry name" value="RibD_C"/>
    <property type="match status" value="1"/>
</dbReference>
<evidence type="ECO:0000313" key="2">
    <source>
        <dbReference type="EMBL" id="RPE08820.1"/>
    </source>
</evidence>
<accession>A0A3N4PYR2</accession>
<dbReference type="InterPro" id="IPR050765">
    <property type="entry name" value="Riboflavin_Biosynth_HTPR"/>
</dbReference>
<dbReference type="PANTHER" id="PTHR38011:SF11">
    <property type="entry name" value="2,5-DIAMINO-6-RIBOSYLAMINO-4(3H)-PYRIMIDINONE 5'-PHOSPHATE REDUCTASE"/>
    <property type="match status" value="1"/>
</dbReference>
<dbReference type="Gene3D" id="3.40.430.10">
    <property type="entry name" value="Dihydrofolate Reductase, subunit A"/>
    <property type="match status" value="1"/>
</dbReference>
<dbReference type="PANTHER" id="PTHR38011">
    <property type="entry name" value="DIHYDROFOLATE REDUCTASE FAMILY PROTEIN (AFU_ORTHOLOGUE AFUA_8G06820)"/>
    <property type="match status" value="1"/>
</dbReference>
<dbReference type="InterPro" id="IPR024072">
    <property type="entry name" value="DHFR-like_dom_sf"/>
</dbReference>
<dbReference type="EMBL" id="RPDH01000002">
    <property type="protein sequence ID" value="RPE08820.1"/>
    <property type="molecule type" value="Genomic_DNA"/>
</dbReference>
<keyword evidence="3" id="KW-1185">Reference proteome</keyword>
<dbReference type="OrthoDB" id="195113at2"/>
<gene>
    <name evidence="2" type="ORF">EGT74_17480</name>
</gene>
<organism evidence="2 3">
    <name type="scientific">Chitinophaga lutea</name>
    <dbReference type="NCBI Taxonomy" id="2488634"/>
    <lineage>
        <taxon>Bacteria</taxon>
        <taxon>Pseudomonadati</taxon>
        <taxon>Bacteroidota</taxon>
        <taxon>Chitinophagia</taxon>
        <taxon>Chitinophagales</taxon>
        <taxon>Chitinophagaceae</taxon>
        <taxon>Chitinophaga</taxon>
    </lineage>
</organism>
<dbReference type="SUPFAM" id="SSF53597">
    <property type="entry name" value="Dihydrofolate reductase-like"/>
    <property type="match status" value="1"/>
</dbReference>
<dbReference type="Proteomes" id="UP000278351">
    <property type="component" value="Unassembled WGS sequence"/>
</dbReference>
<protein>
    <submittedName>
        <fullName evidence="2">Dihydrofolate reductase</fullName>
    </submittedName>
</protein>
<evidence type="ECO:0000313" key="3">
    <source>
        <dbReference type="Proteomes" id="UP000278351"/>
    </source>
</evidence>